<dbReference type="GO" id="GO:0008270">
    <property type="term" value="F:zinc ion binding"/>
    <property type="evidence" value="ECO:0007669"/>
    <property type="project" value="UniProtKB-KW"/>
</dbReference>
<name>A0A2G5VU81_9PELO</name>
<evidence type="ECO:0000256" key="2">
    <source>
        <dbReference type="ARBA" id="ARBA00022771"/>
    </source>
</evidence>
<dbReference type="PANTHER" id="PTHR47642">
    <property type="entry name" value="ATP-DEPENDENT DNA HELICASE"/>
    <property type="match status" value="1"/>
</dbReference>
<evidence type="ECO:0000256" key="3">
    <source>
        <dbReference type="ARBA" id="ARBA00022833"/>
    </source>
</evidence>
<keyword evidence="6" id="KW-1185">Reference proteome</keyword>
<dbReference type="SUPFAM" id="SSF57850">
    <property type="entry name" value="RING/U-box"/>
    <property type="match status" value="1"/>
</dbReference>
<reference evidence="6" key="1">
    <citation type="submission" date="2017-10" db="EMBL/GenBank/DDBJ databases">
        <title>Rapid genome shrinkage in a self-fertile nematode reveals novel sperm competition proteins.</title>
        <authorList>
            <person name="Yin D."/>
            <person name="Schwarz E.M."/>
            <person name="Thomas C.G."/>
            <person name="Felde R.L."/>
            <person name="Korf I.F."/>
            <person name="Cutter A.D."/>
            <person name="Schartner C.M."/>
            <person name="Ralston E.J."/>
            <person name="Meyer B.J."/>
            <person name="Haag E.S."/>
        </authorList>
    </citation>
    <scope>NUCLEOTIDE SEQUENCE [LARGE SCALE GENOMIC DNA]</scope>
    <source>
        <strain evidence="6">JU1422</strain>
    </source>
</reference>
<dbReference type="InterPro" id="IPR027417">
    <property type="entry name" value="P-loop_NTPase"/>
</dbReference>
<dbReference type="EMBL" id="PDUG01000001">
    <property type="protein sequence ID" value="PIC55197.1"/>
    <property type="molecule type" value="Genomic_DNA"/>
</dbReference>
<comment type="caution">
    <text evidence="5">The sequence shown here is derived from an EMBL/GenBank/DDBJ whole genome shotgun (WGS) entry which is preliminary data.</text>
</comment>
<keyword evidence="2" id="KW-0863">Zinc-finger</keyword>
<evidence type="ECO:0000313" key="5">
    <source>
        <dbReference type="EMBL" id="PIC55197.1"/>
    </source>
</evidence>
<dbReference type="PROSITE" id="PS00518">
    <property type="entry name" value="ZF_RING_1"/>
    <property type="match status" value="1"/>
</dbReference>
<dbReference type="AlphaFoldDB" id="A0A2G5VU81"/>
<feature type="domain" description="Zinc finger RING-type eukaryotic" evidence="4">
    <location>
        <begin position="261"/>
        <end position="285"/>
    </location>
</feature>
<organism evidence="5 6">
    <name type="scientific">Caenorhabditis nigoni</name>
    <dbReference type="NCBI Taxonomy" id="1611254"/>
    <lineage>
        <taxon>Eukaryota</taxon>
        <taxon>Metazoa</taxon>
        <taxon>Ecdysozoa</taxon>
        <taxon>Nematoda</taxon>
        <taxon>Chromadorea</taxon>
        <taxon>Rhabditida</taxon>
        <taxon>Rhabditina</taxon>
        <taxon>Rhabditomorpha</taxon>
        <taxon>Rhabditoidea</taxon>
        <taxon>Rhabditidae</taxon>
        <taxon>Peloderinae</taxon>
        <taxon>Caenorhabditis</taxon>
    </lineage>
</organism>
<keyword evidence="1" id="KW-0479">Metal-binding</keyword>
<dbReference type="PANTHER" id="PTHR47642:SF5">
    <property type="entry name" value="ATP-DEPENDENT DNA HELICASE"/>
    <property type="match status" value="1"/>
</dbReference>
<dbReference type="SUPFAM" id="SSF52540">
    <property type="entry name" value="P-loop containing nucleoside triphosphate hydrolases"/>
    <property type="match status" value="1"/>
</dbReference>
<dbReference type="InterPro" id="IPR027370">
    <property type="entry name" value="Znf-RING_euk"/>
</dbReference>
<dbReference type="Proteomes" id="UP000230233">
    <property type="component" value="Chromosome I"/>
</dbReference>
<dbReference type="CDD" id="cd18809">
    <property type="entry name" value="SF1_C_RecD"/>
    <property type="match status" value="1"/>
</dbReference>
<dbReference type="InterPro" id="IPR013083">
    <property type="entry name" value="Znf_RING/FYVE/PHD"/>
</dbReference>
<dbReference type="Pfam" id="PF13445">
    <property type="entry name" value="zf-RING_UBOX"/>
    <property type="match status" value="1"/>
</dbReference>
<evidence type="ECO:0000313" key="6">
    <source>
        <dbReference type="Proteomes" id="UP000230233"/>
    </source>
</evidence>
<evidence type="ECO:0000259" key="4">
    <source>
        <dbReference type="Pfam" id="PF13445"/>
    </source>
</evidence>
<proteinExistence type="predicted"/>
<dbReference type="Gene3D" id="3.40.50.300">
    <property type="entry name" value="P-loop containing nucleotide triphosphate hydrolases"/>
    <property type="match status" value="1"/>
</dbReference>
<keyword evidence="3" id="KW-0862">Zinc</keyword>
<evidence type="ECO:0000256" key="1">
    <source>
        <dbReference type="ARBA" id="ARBA00022723"/>
    </source>
</evidence>
<dbReference type="Gene3D" id="3.30.40.10">
    <property type="entry name" value="Zinc/RING finger domain, C3HC4 (zinc finger)"/>
    <property type="match status" value="1"/>
</dbReference>
<dbReference type="InterPro" id="IPR017907">
    <property type="entry name" value="Znf_RING_CS"/>
</dbReference>
<dbReference type="OrthoDB" id="5877309at2759"/>
<protein>
    <recommendedName>
        <fullName evidence="4">Zinc finger RING-type eukaryotic domain-containing protein</fullName>
    </recommendedName>
</protein>
<sequence length="302" mass="34367">MLLKVYRFDRYPHQLHKITRYSAPYTTKSGERRMRNQFPIEVAFAVSIHKSQGMTLDNVLISSEGIFAEAQFYVAASRVRSLNGLHLIDLKTSVIKVDLKALEEYDRLRKSCMDDFLGKEQECGAADVAMDDDMIGKDQSFGSFLENSDTGMDVDTFHDSVIQHNLCPRLLKNIDNDCFLNTLLNIMTTCETFKQQMIRDRSDSAIHEQMAKLFNRETSQARDFRFWFLDENLREGQQDINNALDDIIENIPVDSLTSLSCPICTNLMISPVTTSCQHTMCHQCLSGHAAYQLAVGVILSLL</sequence>
<dbReference type="InterPro" id="IPR051055">
    <property type="entry name" value="PIF1_helicase"/>
</dbReference>
<gene>
    <name evidence="5" type="primary">Cnig_chr_I.g570</name>
    <name evidence="5" type="ORF">B9Z55_000570</name>
</gene>
<accession>A0A2G5VU81</accession>
<dbReference type="STRING" id="1611254.A0A2G5VU81"/>